<protein>
    <submittedName>
        <fullName evidence="2">Uncharacterized protein</fullName>
    </submittedName>
</protein>
<evidence type="ECO:0000313" key="2">
    <source>
        <dbReference type="EMBL" id="RFU27843.1"/>
    </source>
</evidence>
<dbReference type="AlphaFoldDB" id="A0A3E2H486"/>
<dbReference type="EMBL" id="NCSJ02000187">
    <property type="protein sequence ID" value="RFU27843.1"/>
    <property type="molecule type" value="Genomic_DNA"/>
</dbReference>
<dbReference type="Proteomes" id="UP000258309">
    <property type="component" value="Unassembled WGS sequence"/>
</dbReference>
<proteinExistence type="predicted"/>
<gene>
    <name evidence="2" type="ORF">B7463_g8491</name>
</gene>
<organism evidence="2 3">
    <name type="scientific">Scytalidium lignicola</name>
    <name type="common">Hyphomycete</name>
    <dbReference type="NCBI Taxonomy" id="5539"/>
    <lineage>
        <taxon>Eukaryota</taxon>
        <taxon>Fungi</taxon>
        <taxon>Dikarya</taxon>
        <taxon>Ascomycota</taxon>
        <taxon>Pezizomycotina</taxon>
        <taxon>Leotiomycetes</taxon>
        <taxon>Leotiomycetes incertae sedis</taxon>
        <taxon>Scytalidium</taxon>
    </lineage>
</organism>
<accession>A0A3E2H486</accession>
<evidence type="ECO:0000256" key="1">
    <source>
        <dbReference type="SAM" id="MobiDB-lite"/>
    </source>
</evidence>
<name>A0A3E2H486_SCYLI</name>
<reference evidence="2 3" key="1">
    <citation type="submission" date="2018-05" db="EMBL/GenBank/DDBJ databases">
        <title>Draft genome sequence of Scytalidium lignicola DSM 105466, a ubiquitous saprotrophic fungus.</title>
        <authorList>
            <person name="Buettner E."/>
            <person name="Gebauer A.M."/>
            <person name="Hofrichter M."/>
            <person name="Liers C."/>
            <person name="Kellner H."/>
        </authorList>
    </citation>
    <scope>NUCLEOTIDE SEQUENCE [LARGE SCALE GENOMIC DNA]</scope>
    <source>
        <strain evidence="2 3">DSM 105466</strain>
    </source>
</reference>
<comment type="caution">
    <text evidence="2">The sequence shown here is derived from an EMBL/GenBank/DDBJ whole genome shotgun (WGS) entry which is preliminary data.</text>
</comment>
<keyword evidence="3" id="KW-1185">Reference proteome</keyword>
<feature type="non-terminal residue" evidence="2">
    <location>
        <position position="124"/>
    </location>
</feature>
<feature type="compositionally biased region" description="Polar residues" evidence="1">
    <location>
        <begin position="100"/>
        <end position="109"/>
    </location>
</feature>
<evidence type="ECO:0000313" key="3">
    <source>
        <dbReference type="Proteomes" id="UP000258309"/>
    </source>
</evidence>
<feature type="region of interest" description="Disordered" evidence="1">
    <location>
        <begin position="96"/>
        <end position="124"/>
    </location>
</feature>
<feature type="non-terminal residue" evidence="2">
    <location>
        <position position="1"/>
    </location>
</feature>
<sequence length="124" mass="13016">MDSVNNWRGDESASWLVGVGAQFDEVKNIALGQEAAEGSGVPGFVDHSSDAVDHEYDSMTTKEAQLPKITSHAPQTANVISGPAVTAALEPATIVPPNQAPVSVTSCDTHSAGGDIRKRHKRPK</sequence>